<reference evidence="3" key="3">
    <citation type="submission" date="2025-09" db="UniProtKB">
        <authorList>
            <consortium name="Ensembl"/>
        </authorList>
    </citation>
    <scope>IDENTIFICATION</scope>
</reference>
<organism evidence="3 4">
    <name type="scientific">Anabas testudineus</name>
    <name type="common">Climbing perch</name>
    <name type="synonym">Anthias testudineus</name>
    <dbReference type="NCBI Taxonomy" id="64144"/>
    <lineage>
        <taxon>Eukaryota</taxon>
        <taxon>Metazoa</taxon>
        <taxon>Chordata</taxon>
        <taxon>Craniata</taxon>
        <taxon>Vertebrata</taxon>
        <taxon>Euteleostomi</taxon>
        <taxon>Actinopterygii</taxon>
        <taxon>Neopterygii</taxon>
        <taxon>Teleostei</taxon>
        <taxon>Neoteleostei</taxon>
        <taxon>Acanthomorphata</taxon>
        <taxon>Anabantaria</taxon>
        <taxon>Anabantiformes</taxon>
        <taxon>Anabantoidei</taxon>
        <taxon>Anabantidae</taxon>
        <taxon>Anabas</taxon>
    </lineage>
</organism>
<dbReference type="Ensembl" id="ENSATET00000029683.2">
    <property type="protein sequence ID" value="ENSATEP00000029238.2"/>
    <property type="gene ID" value="ENSATEG00000020107.2"/>
</dbReference>
<evidence type="ECO:0000256" key="2">
    <source>
        <dbReference type="SAM" id="MobiDB-lite"/>
    </source>
</evidence>
<dbReference type="STRING" id="64144.ENSATEP00000029238"/>
<dbReference type="GeneTree" id="ENSGT00730000111007"/>
<feature type="compositionally biased region" description="Basic and acidic residues" evidence="2">
    <location>
        <begin position="708"/>
        <end position="727"/>
    </location>
</feature>
<feature type="coiled-coil region" evidence="1">
    <location>
        <begin position="914"/>
        <end position="1238"/>
    </location>
</feature>
<keyword evidence="4" id="KW-1185">Reference proteome</keyword>
<dbReference type="GO" id="GO:0005801">
    <property type="term" value="C:cis-Golgi network"/>
    <property type="evidence" value="ECO:0007669"/>
    <property type="project" value="TreeGrafter"/>
</dbReference>
<feature type="region of interest" description="Disordered" evidence="2">
    <location>
        <begin position="1818"/>
        <end position="1840"/>
    </location>
</feature>
<reference evidence="3" key="1">
    <citation type="submission" date="2021-04" db="EMBL/GenBank/DDBJ databases">
        <authorList>
            <consortium name="Wellcome Sanger Institute Data Sharing"/>
        </authorList>
    </citation>
    <scope>NUCLEOTIDE SEQUENCE [LARGE SCALE GENOMIC DNA]</scope>
</reference>
<protein>
    <submittedName>
        <fullName evidence="3">Uncharacterized protein</fullName>
    </submittedName>
</protein>
<dbReference type="PANTHER" id="PTHR18887:SF2">
    <property type="entry name" value="GOLGIN SUBFAMILY B MEMBER 1"/>
    <property type="match status" value="1"/>
</dbReference>
<feature type="coiled-coil region" evidence="1">
    <location>
        <begin position="149"/>
        <end position="311"/>
    </location>
</feature>
<keyword evidence="1" id="KW-0175">Coiled coil</keyword>
<feature type="region of interest" description="Disordered" evidence="2">
    <location>
        <begin position="708"/>
        <end position="736"/>
    </location>
</feature>
<evidence type="ECO:0000256" key="1">
    <source>
        <dbReference type="SAM" id="Coils"/>
    </source>
</evidence>
<feature type="compositionally biased region" description="Basic and acidic residues" evidence="2">
    <location>
        <begin position="1405"/>
        <end position="1451"/>
    </location>
</feature>
<feature type="coiled-coil region" evidence="1">
    <location>
        <begin position="2022"/>
        <end position="2140"/>
    </location>
</feature>
<name>A0A3Q1JFB1_ANATE</name>
<accession>A0A3Q1JFB1</accession>
<feature type="compositionally biased region" description="Basic and acidic residues" evidence="2">
    <location>
        <begin position="1260"/>
        <end position="1270"/>
    </location>
</feature>
<dbReference type="GO" id="GO:0016020">
    <property type="term" value="C:membrane"/>
    <property type="evidence" value="ECO:0007669"/>
    <property type="project" value="TreeGrafter"/>
</dbReference>
<evidence type="ECO:0000313" key="4">
    <source>
        <dbReference type="Proteomes" id="UP000265040"/>
    </source>
</evidence>
<feature type="region of interest" description="Disordered" evidence="2">
    <location>
        <begin position="1248"/>
        <end position="1304"/>
    </location>
</feature>
<feature type="compositionally biased region" description="Polar residues" evidence="2">
    <location>
        <begin position="1794"/>
        <end position="1804"/>
    </location>
</feature>
<reference evidence="3" key="2">
    <citation type="submission" date="2025-08" db="UniProtKB">
        <authorList>
            <consortium name="Ensembl"/>
        </authorList>
    </citation>
    <scope>IDENTIFICATION</scope>
</reference>
<sequence>SAIFMFSRLGMLVPQLPAGEAQAPVESEVPEEAMERLAHLEQLVVQLKELIRDKDTQLIQKDTELEEAEARFTKLKLQAKAKMASLNKQITDLKGQGPTIEHSSLMKTVQIRHTPDLNGMSLWYCLIWPYNTHLPIPSLSVLFPFPQILTAQFRQMEQELAEAMKLREEERQQWAEQASKADVELAALRASLEDLEKERMVMTREQSELVSLREAEHISQETLQKEKMEVARLERELTLMKESEVAANQARLDASERDRAEIAQLESELASMREAAVHANEYALENETTKVNRLESELVSLKEEHEDAQKKSEILADIWRHLQSLALEEEAQEIPVPVDPSLFLDMVRSIENKLKKLKAESSESEEHCLQASNLADDLQSAREDLDKASQQSSSLVEKHSVEMQLLEEQVNILSTESTAKEQKIQALQTDLEMAQQALSEQEGQARMLSAQLEDRELLSSELEKRLQNMENSMLEYSQTSDINNESLSKKDSEISELQLLLSQKEQEMMELSDSMSAKLLQAEEQKFQIDGEVNKLKEQIVELEKVREEKQQTSCEDATAHADDELASLRKEKGVLETQLANAKKKLQAALVQRKELMKKVADFELEAKKWKEQEDIAKAEKPMEYDIQEMENKILELKQALRSKEDIVESLEQKISQQDQVIAETIALNRKLTEEAENTQQADSSSETTMLQSQIASLAEECETLQKKVQEAHESRKETSRKAKEKDRHHREQLKQQKEEYNELMERFEVQSREREVLLAQLSELEEKVSTKREELPYQEEKQLTENDWIQTLQMANAELENRMQETQTALSQKEAELLNLGKELQALREKERQIDALSEEMNDLREKYRQAESYAESLKAEMEAEAKAASAESASSISTLQAEVEDFKQFLDNKNHEILELSQQLSEQTSLIHSMQNTVSQKDQLIASLQEELKVEQEKTQRLEVEFPQKQEEEKDSEAKIQQLQRKLQAALISRKEALKENKTQKEQLASTETLVAELQHKIELAEDELEKLRTEKVRLIEEVDRTLLENQSLGSSCESLKLAMEGILNEKDAFKREVELAKEEADNVSRHWEEKVQSMKDEYETLLKSYENVSDEAERVRRVLEAARQERQELAAKVRTHEAARQEAERQAEEAQKEVDTVKDKMRKFAKTKQQKILELEEENERLRELQENPAIKRKDEALKAEAERLQEELEALNKELDATVAERDSLGQQVEELREQLSQMREKENNEKSADVVVEEVVTARQSETSMTTSEPAERQYEDKENPLMSEETQDDQLVAVSAPKTHIQPTREEEKEEITESAQIVLEDRLNKMETSLVASLEKCLQESKEREKSLIEEGSKRETQFKELLRSLEVEKDNLEERLMNQLAQLNGSIAGYQQEAADNRENLAELQREVERLERERAELEAEAQSERERAARLEEDMRQAQRERAEAEAESGKQRELEQQLRSAQRVKEGSQCRARQLEELLREKQLEVRQLQKDSIQYQERISELGREAKALLLGNDELRSKLEQSQLETSKALEQQKKTEADLTSFKSQLDEAQKQLSEALAEKRTLEQGVQQKEALFKAEAEQTLDSVRFRLGAELKEMELRLEEAYKEREKEEEATMEAREMAEGAERRAQDMQARLDESLARLAAFSRCMSSLQDDRDRVLDETRQWETRFNDALQSKEVEIREAETRAKELAEQLQKETLRLEEEEKKVRDIQANLKEESTKLQQTILELQSAQKEVLDLKEELGGLYHRVQALDEAVGRLQGEVEQTRTELMEREAEERRLCLNVEQLETDLRSSKSLTESLQTELNEKERREVEMLGEKEQAVAQVENSDEAEKELEQRRGELRDLEEKLRKAEEESSNRKARLDSFMKAMGSLQDDRDRVLNTYKLLEEKHLQVMMEKDGLIQEAAGENNSLKEELRSLLVQRDDLYAEKAKLSAQLHGYRDELNQVLSMKDSQHKQLLATQRAQIASLEKEREDLENQLKSIQRARETEVEAGRVERETLGQAADNRTVSHVVDAPGAEVEKLREQLQAAREQVESLKETMLRERQEHESKSKELAELRWEGGVMRTESESAQERVAELARDLLAVEQKLLEEKDVTAQLRAENQSFAKAMASLQDSRDQAINKAQEVSLKLEEMSKAGVQTAHSSPGGSTGEVWGTMWALCPLSLVLTKRNYKKKLQIRAYEFLSCIRLERIDWMAQAEQLKQQTLATLSERDQQLRQLTAMLEEAHSHKPKLQQEHYQRRVGGIKV</sequence>
<feature type="coiled-coil region" evidence="1">
    <location>
        <begin position="37"/>
        <end position="96"/>
    </location>
</feature>
<evidence type="ECO:0000313" key="3">
    <source>
        <dbReference type="Ensembl" id="ENSATEP00000029238.2"/>
    </source>
</evidence>
<feature type="region of interest" description="Disordered" evidence="2">
    <location>
        <begin position="1405"/>
        <end position="1461"/>
    </location>
</feature>
<dbReference type="PANTHER" id="PTHR18887">
    <property type="entry name" value="GOLGI-ASSOCIATED PROTEIN GCP360-RELATED"/>
    <property type="match status" value="1"/>
</dbReference>
<dbReference type="InterPro" id="IPR026202">
    <property type="entry name" value="GOLGB1"/>
</dbReference>
<dbReference type="InParanoid" id="A0A3Q1JFB1"/>
<dbReference type="Proteomes" id="UP000265040">
    <property type="component" value="Chromosome 23"/>
</dbReference>
<dbReference type="GO" id="GO:0005793">
    <property type="term" value="C:endoplasmic reticulum-Golgi intermediate compartment"/>
    <property type="evidence" value="ECO:0007669"/>
    <property type="project" value="TreeGrafter"/>
</dbReference>
<dbReference type="OrthoDB" id="9904168at2759"/>
<feature type="compositionally biased region" description="Polar residues" evidence="2">
    <location>
        <begin position="1248"/>
        <end position="1259"/>
    </location>
</feature>
<feature type="region of interest" description="Disordered" evidence="2">
    <location>
        <begin position="1793"/>
        <end position="1812"/>
    </location>
</feature>
<gene>
    <name evidence="3" type="primary">GOLGB1</name>
</gene>
<proteinExistence type="predicted"/>